<keyword evidence="5 8" id="KW-0812">Transmembrane</keyword>
<accession>A0ABS9T6V4</accession>
<evidence type="ECO:0000313" key="10">
    <source>
        <dbReference type="Proteomes" id="UP001299970"/>
    </source>
</evidence>
<sequence length="342" mass="37083">MGIVIVALHVVGWGMFALLVAPQHLPLLGIGAAVTAYTLGMRHAFDADHISAIDNTTRKLMNEGRRPVSVGFWFALGHSTIVCVIGVGLTIAAKTVFKAVTDEHGGLHSFGGLIGTILGGGFLYLIAVLNIVILVGILKLFFAMRRGTYSEEELEAQLENRGLMYRFFGRWMRTINKEWKMYPVGIVFGLGFDTATEVALLSATAGAATVGLPWYAVLCLPILFTAGMTLLDSVDGAFMQVAYGWAFARPVRKVFYNIVITALSVALAFFIGSIELLGLLGQEFDLTGGIWDFTNDFDLNTAGFVIVGGFVVVWAMAVAIWRYGKIEERWESAAAHASDEAT</sequence>
<evidence type="ECO:0000256" key="6">
    <source>
        <dbReference type="ARBA" id="ARBA00022989"/>
    </source>
</evidence>
<dbReference type="InterPro" id="IPR011541">
    <property type="entry name" value="Ni/Co_transpt_high_affinity"/>
</dbReference>
<dbReference type="InterPro" id="IPR004688">
    <property type="entry name" value="Ni/Co_transpt"/>
</dbReference>
<feature type="transmembrane region" description="Helical" evidence="8">
    <location>
        <begin position="301"/>
        <end position="321"/>
    </location>
</feature>
<keyword evidence="9" id="KW-0614">Plasmid</keyword>
<gene>
    <name evidence="9" type="ORF">MMF94_01100</name>
</gene>
<evidence type="ECO:0000256" key="1">
    <source>
        <dbReference type="ARBA" id="ARBA00004127"/>
    </source>
</evidence>
<keyword evidence="7 8" id="KW-0472">Membrane</keyword>
<dbReference type="NCBIfam" id="TIGR00802">
    <property type="entry name" value="nico"/>
    <property type="match status" value="1"/>
</dbReference>
<evidence type="ECO:0000256" key="7">
    <source>
        <dbReference type="ARBA" id="ARBA00023136"/>
    </source>
</evidence>
<comment type="similarity">
    <text evidence="2 8">Belongs to the NiCoT transporter (TC 2.A.52) family.</text>
</comment>
<evidence type="ECO:0000256" key="3">
    <source>
        <dbReference type="ARBA" id="ARBA00022448"/>
    </source>
</evidence>
<evidence type="ECO:0000256" key="4">
    <source>
        <dbReference type="ARBA" id="ARBA00022596"/>
    </source>
</evidence>
<feature type="transmembrane region" description="Helical" evidence="8">
    <location>
        <begin position="182"/>
        <end position="208"/>
    </location>
</feature>
<evidence type="ECO:0000256" key="2">
    <source>
        <dbReference type="ARBA" id="ARBA00010892"/>
    </source>
</evidence>
<keyword evidence="4" id="KW-0533">Nickel</keyword>
<dbReference type="PANTHER" id="PTHR31611:SF0">
    <property type="entry name" value="HIGH-AFFINITY NICKEL TRANSPORT PROTEIN NIC1"/>
    <property type="match status" value="1"/>
</dbReference>
<feature type="transmembrane region" description="Helical" evidence="8">
    <location>
        <begin position="254"/>
        <end position="281"/>
    </location>
</feature>
<dbReference type="EMBL" id="JAKXMK010000002">
    <property type="protein sequence ID" value="MCH6164262.1"/>
    <property type="molecule type" value="Genomic_DNA"/>
</dbReference>
<dbReference type="Pfam" id="PF03824">
    <property type="entry name" value="NicO"/>
    <property type="match status" value="1"/>
</dbReference>
<dbReference type="PANTHER" id="PTHR31611">
    <property type="entry name" value="HIGH-AFFINITY NICKEL TRANSPORT PROTEIN NIC1"/>
    <property type="match status" value="1"/>
</dbReference>
<organism evidence="9 10">
    <name type="scientific">Pseudonocardia alaniniphila</name>
    <dbReference type="NCBI Taxonomy" id="75291"/>
    <lineage>
        <taxon>Bacteria</taxon>
        <taxon>Bacillati</taxon>
        <taxon>Actinomycetota</taxon>
        <taxon>Actinomycetes</taxon>
        <taxon>Pseudonocardiales</taxon>
        <taxon>Pseudonocardiaceae</taxon>
        <taxon>Pseudonocardia</taxon>
    </lineage>
</organism>
<name>A0ABS9T6V4_9PSEU</name>
<keyword evidence="6 8" id="KW-1133">Transmembrane helix</keyword>
<comment type="caution">
    <text evidence="9">The sequence shown here is derived from an EMBL/GenBank/DDBJ whole genome shotgun (WGS) entry which is preliminary data.</text>
</comment>
<dbReference type="RefSeq" id="WP_241034467.1">
    <property type="nucleotide sequence ID" value="NZ_BAAAJF010000034.1"/>
</dbReference>
<comment type="subcellular location">
    <subcellularLocation>
        <location evidence="8">Cell membrane</location>
        <topology evidence="8">Multi-pass membrane protein</topology>
    </subcellularLocation>
    <subcellularLocation>
        <location evidence="1">Endomembrane system</location>
        <topology evidence="1">Multi-pass membrane protein</topology>
    </subcellularLocation>
</comment>
<evidence type="ECO:0000313" key="9">
    <source>
        <dbReference type="EMBL" id="MCH6164262.1"/>
    </source>
</evidence>
<evidence type="ECO:0000256" key="5">
    <source>
        <dbReference type="ARBA" id="ARBA00022692"/>
    </source>
</evidence>
<evidence type="ECO:0000256" key="8">
    <source>
        <dbReference type="RuleBase" id="RU362101"/>
    </source>
</evidence>
<reference evidence="9 10" key="1">
    <citation type="submission" date="2022-03" db="EMBL/GenBank/DDBJ databases">
        <title>Pseudonocardia alaer sp. nov., a novel actinomycete isolated from reed forest soil.</title>
        <authorList>
            <person name="Wang L."/>
        </authorList>
    </citation>
    <scope>NUCLEOTIDE SEQUENCE [LARGE SCALE GENOMIC DNA]</scope>
    <source>
        <strain evidence="9 10">Y-16303</strain>
        <plasmid evidence="9">unnamed</plasmid>
    </source>
</reference>
<keyword evidence="10" id="KW-1185">Reference proteome</keyword>
<feature type="transmembrane region" description="Helical" evidence="8">
    <location>
        <begin position="113"/>
        <end position="138"/>
    </location>
</feature>
<proteinExistence type="inferred from homology"/>
<dbReference type="Proteomes" id="UP001299970">
    <property type="component" value="Unassembled WGS sequence"/>
</dbReference>
<keyword evidence="3 8" id="KW-0813">Transport</keyword>
<geneLocation type="plasmid" evidence="9">
    <name>unnamed</name>
</geneLocation>
<feature type="transmembrane region" description="Helical" evidence="8">
    <location>
        <begin position="68"/>
        <end position="93"/>
    </location>
</feature>
<feature type="transmembrane region" description="Helical" evidence="8">
    <location>
        <begin position="214"/>
        <end position="234"/>
    </location>
</feature>
<protein>
    <recommendedName>
        <fullName evidence="8">Nickel/cobalt efflux system</fullName>
    </recommendedName>
</protein>